<dbReference type="EMBL" id="CP000789">
    <property type="protein sequence ID" value="ABU70535.1"/>
    <property type="molecule type" value="Genomic_DNA"/>
</dbReference>
<dbReference type="Proteomes" id="UP000008152">
    <property type="component" value="Chromosome I"/>
</dbReference>
<dbReference type="AlphaFoldDB" id="A7N1L4"/>
<gene>
    <name evidence="1" type="ordered locus">VIBHAR_01565</name>
</gene>
<reference evidence="1 2" key="1">
    <citation type="submission" date="2007-08" db="EMBL/GenBank/DDBJ databases">
        <authorList>
            <consortium name="The Vibrio harveyi Genome Sequencing Project"/>
            <person name="Bassler B."/>
            <person name="Clifton S.W."/>
            <person name="Fulton L."/>
            <person name="Delehaunty K."/>
            <person name="Fronick C."/>
            <person name="Harrison M."/>
            <person name="Markivic C."/>
            <person name="Fulton R."/>
            <person name="Tin-Wollam A.-M."/>
            <person name="Shah N."/>
            <person name="Pepin K."/>
            <person name="Nash W."/>
            <person name="Thiruvilangam P."/>
            <person name="Bhonagiri V."/>
            <person name="Waters C."/>
            <person name="Tu K.C."/>
            <person name="Irgon J."/>
            <person name="Wilson R.K."/>
        </authorList>
    </citation>
    <scope>NUCLEOTIDE SEQUENCE [LARGE SCALE GENOMIC DNA]</scope>
    <source>
        <strain evidence="2">ATCC BAA-1116 / BB120</strain>
    </source>
</reference>
<accession>A7N1L4</accession>
<dbReference type="PATRIC" id="fig|338187.36.peg.1484"/>
<sequence length="42" mass="4855">MHKSSFWVCWLSNTLMNMDMLTRRVLAITNKATANNEVKLKG</sequence>
<protein>
    <submittedName>
        <fullName evidence="1">Uncharacterized protein</fullName>
    </submittedName>
</protein>
<name>A7N1L4_VIBC1</name>
<evidence type="ECO:0000313" key="2">
    <source>
        <dbReference type="Proteomes" id="UP000008152"/>
    </source>
</evidence>
<organism evidence="1 2">
    <name type="scientific">Vibrio campbellii (strain ATCC BAA-1116)</name>
    <dbReference type="NCBI Taxonomy" id="2902295"/>
    <lineage>
        <taxon>Bacteria</taxon>
        <taxon>Pseudomonadati</taxon>
        <taxon>Pseudomonadota</taxon>
        <taxon>Gammaproteobacteria</taxon>
        <taxon>Vibrionales</taxon>
        <taxon>Vibrionaceae</taxon>
        <taxon>Vibrio</taxon>
    </lineage>
</organism>
<dbReference type="KEGG" id="vha:VIBHAR_01565"/>
<evidence type="ECO:0000313" key="1">
    <source>
        <dbReference type="EMBL" id="ABU70535.1"/>
    </source>
</evidence>
<proteinExistence type="predicted"/>